<feature type="chain" id="PRO_5037893411" evidence="9">
    <location>
        <begin position="22"/>
        <end position="410"/>
    </location>
</feature>
<evidence type="ECO:0000256" key="5">
    <source>
        <dbReference type="ARBA" id="ARBA00022833"/>
    </source>
</evidence>
<evidence type="ECO:0000256" key="6">
    <source>
        <dbReference type="ARBA" id="ARBA00023180"/>
    </source>
</evidence>
<keyword evidence="6" id="KW-0325">Glycoprotein</keyword>
<dbReference type="GO" id="GO:0004181">
    <property type="term" value="F:metallocarboxypeptidase activity"/>
    <property type="evidence" value="ECO:0007669"/>
    <property type="project" value="InterPro"/>
</dbReference>
<dbReference type="RefSeq" id="WP_187468235.1">
    <property type="nucleotide sequence ID" value="NZ_JACSIT010000151.1"/>
</dbReference>
<evidence type="ECO:0000259" key="10">
    <source>
        <dbReference type="PROSITE" id="PS52035"/>
    </source>
</evidence>
<keyword evidence="5" id="KW-0862">Zinc</keyword>
<reference evidence="11" key="1">
    <citation type="submission" date="2020-08" db="EMBL/GenBank/DDBJ databases">
        <title>Lewinella bacteria from marine environments.</title>
        <authorList>
            <person name="Zhong Y."/>
        </authorList>
    </citation>
    <scope>NUCLEOTIDE SEQUENCE</scope>
    <source>
        <strain evidence="11">KCTC 42187</strain>
    </source>
</reference>
<comment type="similarity">
    <text evidence="2 7">Belongs to the peptidase M14 family.</text>
</comment>
<dbReference type="InterPro" id="IPR057247">
    <property type="entry name" value="CARBOXYPEPT_ZN_2"/>
</dbReference>
<feature type="region of interest" description="Disordered" evidence="8">
    <location>
        <begin position="148"/>
        <end position="182"/>
    </location>
</feature>
<dbReference type="GO" id="GO:0005615">
    <property type="term" value="C:extracellular space"/>
    <property type="evidence" value="ECO:0007669"/>
    <property type="project" value="TreeGrafter"/>
</dbReference>
<evidence type="ECO:0000256" key="7">
    <source>
        <dbReference type="PROSITE-ProRule" id="PRU01379"/>
    </source>
</evidence>
<evidence type="ECO:0000256" key="8">
    <source>
        <dbReference type="SAM" id="MobiDB-lite"/>
    </source>
</evidence>
<dbReference type="PANTHER" id="PTHR11532">
    <property type="entry name" value="PROTEASE M14 CARBOXYPEPTIDASE"/>
    <property type="match status" value="1"/>
</dbReference>
<sequence length="410" mass="46322">MTRFFTLLLTLLLLGPLSAQRGLLMADAGAKTERLVPAQAYPTYDHYLQIMKGLAKKYPDRCALETWGTLPSGRKILTLRLTSRVTLPNARPRVLCSAAMHGDETAGYWLLLQMAEEVLRENPGNVLGDVELFINPLANPDGAFAAGNHTLDGSRRGNANGVDLNRNYPDPDDGNHPDGNDYQPETIIFMRAAREKGFDLAINLHGGAEVFNYPWDTYRNRHADNAWWLRVSRDFARRAQTASGRDTYFQDRHSGVTNGHDWYPIAGSRQDYMNYYHRCREATLEVSNAKRFPAQQLPELWRYVAPALLGYVNEARYGLHGTVTDYHTGQPVVAKISIPGHDRENSDVFTEAKLGDFHRYLAAGAYQVEISAQGYESQWIPVMIYDGRRTDLNIQLERSYAAGLDARRKR</sequence>
<comment type="caution">
    <text evidence="11">The sequence shown here is derived from an EMBL/GenBank/DDBJ whole genome shotgun (WGS) entry which is preliminary data.</text>
</comment>
<dbReference type="AlphaFoldDB" id="A0A923TA59"/>
<dbReference type="GO" id="GO:0008270">
    <property type="term" value="F:zinc ion binding"/>
    <property type="evidence" value="ECO:0007669"/>
    <property type="project" value="InterPro"/>
</dbReference>
<gene>
    <name evidence="11" type="ORF">H9S92_18760</name>
</gene>
<evidence type="ECO:0000256" key="4">
    <source>
        <dbReference type="ARBA" id="ARBA00022801"/>
    </source>
</evidence>
<dbReference type="CDD" id="cd18173">
    <property type="entry name" value="M14_CP_bacteria"/>
    <property type="match status" value="1"/>
</dbReference>
<keyword evidence="3" id="KW-0479">Metal-binding</keyword>
<dbReference type="InterPro" id="IPR050753">
    <property type="entry name" value="Peptidase_M14_domain"/>
</dbReference>
<dbReference type="Proteomes" id="UP000650081">
    <property type="component" value="Unassembled WGS sequence"/>
</dbReference>
<feature type="active site" description="Proton donor/acceptor" evidence="7">
    <location>
        <position position="285"/>
    </location>
</feature>
<name>A0A923TA59_9BACT</name>
<feature type="domain" description="Peptidase M14" evidence="10">
    <location>
        <begin position="40"/>
        <end position="315"/>
    </location>
</feature>
<comment type="cofactor">
    <cofactor evidence="1">
        <name>Zn(2+)</name>
        <dbReference type="ChEBI" id="CHEBI:29105"/>
    </cofactor>
</comment>
<accession>A0A923TA59</accession>
<evidence type="ECO:0000256" key="1">
    <source>
        <dbReference type="ARBA" id="ARBA00001947"/>
    </source>
</evidence>
<dbReference type="PROSITE" id="PS52035">
    <property type="entry name" value="PEPTIDASE_M14"/>
    <property type="match status" value="1"/>
</dbReference>
<dbReference type="PANTHER" id="PTHR11532:SF57">
    <property type="entry name" value="CARBOXYPEPTIDASE D, B"/>
    <property type="match status" value="1"/>
</dbReference>
<dbReference type="Pfam" id="PF00246">
    <property type="entry name" value="Peptidase_M14"/>
    <property type="match status" value="1"/>
</dbReference>
<keyword evidence="12" id="KW-1185">Reference proteome</keyword>
<dbReference type="SUPFAM" id="SSF53187">
    <property type="entry name" value="Zn-dependent exopeptidases"/>
    <property type="match status" value="1"/>
</dbReference>
<organism evidence="11 12">
    <name type="scientific">Neolewinella lacunae</name>
    <dbReference type="NCBI Taxonomy" id="1517758"/>
    <lineage>
        <taxon>Bacteria</taxon>
        <taxon>Pseudomonadati</taxon>
        <taxon>Bacteroidota</taxon>
        <taxon>Saprospiria</taxon>
        <taxon>Saprospirales</taxon>
        <taxon>Lewinellaceae</taxon>
        <taxon>Neolewinella</taxon>
    </lineage>
</organism>
<dbReference type="InterPro" id="IPR008969">
    <property type="entry name" value="CarboxyPept-like_regulatory"/>
</dbReference>
<proteinExistence type="inferred from homology"/>
<evidence type="ECO:0000256" key="9">
    <source>
        <dbReference type="SAM" id="SignalP"/>
    </source>
</evidence>
<evidence type="ECO:0000256" key="2">
    <source>
        <dbReference type="ARBA" id="ARBA00005988"/>
    </source>
</evidence>
<dbReference type="PRINTS" id="PR00765">
    <property type="entry name" value="CRBOXYPTASEA"/>
</dbReference>
<evidence type="ECO:0000313" key="11">
    <source>
        <dbReference type="EMBL" id="MBC6996219.1"/>
    </source>
</evidence>
<dbReference type="PROSITE" id="PS00133">
    <property type="entry name" value="CARBOXYPEPT_ZN_2"/>
    <property type="match status" value="1"/>
</dbReference>
<keyword evidence="9" id="KW-0732">Signal</keyword>
<dbReference type="SMART" id="SM00631">
    <property type="entry name" value="Zn_pept"/>
    <property type="match status" value="1"/>
</dbReference>
<feature type="signal peptide" evidence="9">
    <location>
        <begin position="1"/>
        <end position="21"/>
    </location>
</feature>
<evidence type="ECO:0000313" key="12">
    <source>
        <dbReference type="Proteomes" id="UP000650081"/>
    </source>
</evidence>
<dbReference type="GO" id="GO:0016485">
    <property type="term" value="P:protein processing"/>
    <property type="evidence" value="ECO:0007669"/>
    <property type="project" value="TreeGrafter"/>
</dbReference>
<dbReference type="InterPro" id="IPR000834">
    <property type="entry name" value="Peptidase_M14"/>
</dbReference>
<dbReference type="Gene3D" id="3.40.630.10">
    <property type="entry name" value="Zn peptidases"/>
    <property type="match status" value="1"/>
</dbReference>
<dbReference type="Gene3D" id="2.60.40.1120">
    <property type="entry name" value="Carboxypeptidase-like, regulatory domain"/>
    <property type="match status" value="1"/>
</dbReference>
<evidence type="ECO:0000256" key="3">
    <source>
        <dbReference type="ARBA" id="ARBA00022723"/>
    </source>
</evidence>
<dbReference type="Pfam" id="PF13620">
    <property type="entry name" value="CarboxypepD_reg"/>
    <property type="match status" value="1"/>
</dbReference>
<keyword evidence="4" id="KW-0378">Hydrolase</keyword>
<dbReference type="SUPFAM" id="SSF49464">
    <property type="entry name" value="Carboxypeptidase regulatory domain-like"/>
    <property type="match status" value="1"/>
</dbReference>
<protein>
    <submittedName>
        <fullName evidence="11">Succinylglutamate desuccinylase/aspartoacylase family protein</fullName>
    </submittedName>
</protein>
<dbReference type="EMBL" id="JACSIT010000151">
    <property type="protein sequence ID" value="MBC6996219.1"/>
    <property type="molecule type" value="Genomic_DNA"/>
</dbReference>
<dbReference type="GO" id="GO:0006518">
    <property type="term" value="P:peptide metabolic process"/>
    <property type="evidence" value="ECO:0007669"/>
    <property type="project" value="TreeGrafter"/>
</dbReference>